<dbReference type="InterPro" id="IPR007380">
    <property type="entry name" value="DUF438"/>
</dbReference>
<reference evidence="2 3" key="1">
    <citation type="journal article" date="2016" name="Sci. Rep.">
        <title>Metabolic traits of an uncultured archaeal lineage -MSBL1- from brine pools of the Red Sea.</title>
        <authorList>
            <person name="Mwirichia R."/>
            <person name="Alam I."/>
            <person name="Rashid M."/>
            <person name="Vinu M."/>
            <person name="Ba-Alawi W."/>
            <person name="Anthony Kamau A."/>
            <person name="Kamanda Ngugi D."/>
            <person name="Goker M."/>
            <person name="Klenk H.P."/>
            <person name="Bajic V."/>
            <person name="Stingl U."/>
        </authorList>
    </citation>
    <scope>NUCLEOTIDE SEQUENCE [LARGE SCALE GENOMIC DNA]</scope>
    <source>
        <strain evidence="2">SCGC-AAA382F02</strain>
    </source>
</reference>
<protein>
    <recommendedName>
        <fullName evidence="1">DUF438 domain-containing protein</fullName>
    </recommendedName>
</protein>
<feature type="domain" description="DUF438" evidence="1">
    <location>
        <begin position="7"/>
        <end position="70"/>
    </location>
</feature>
<accession>A0A133VI14</accession>
<sequence length="134" mass="15725">MSPKNDLKELLKKVKSTEDIESIKPEIKEKLKGVNATDLPQAEQELVEEEEIDVDELRKVCEPYIELMRKEPEEKTLSLNSEHLIEILKSEHEVMLYQLKMEKSETFDHKAYQVDERGPREFEAHLLKKFEGGD</sequence>
<organism evidence="2 3">
    <name type="scientific">candidate division MSBL1 archaeon SCGC-AAA382F02</name>
    <dbReference type="NCBI Taxonomy" id="1698282"/>
    <lineage>
        <taxon>Archaea</taxon>
        <taxon>Methanobacteriati</taxon>
        <taxon>Methanobacteriota</taxon>
        <taxon>candidate division MSBL1</taxon>
    </lineage>
</organism>
<keyword evidence="3" id="KW-1185">Reference proteome</keyword>
<dbReference type="AlphaFoldDB" id="A0A133VI14"/>
<evidence type="ECO:0000313" key="3">
    <source>
        <dbReference type="Proteomes" id="UP000070491"/>
    </source>
</evidence>
<evidence type="ECO:0000313" key="2">
    <source>
        <dbReference type="EMBL" id="KXB06078.1"/>
    </source>
</evidence>
<name>A0A133VI14_9EURY</name>
<comment type="caution">
    <text evidence="2">The sequence shown here is derived from an EMBL/GenBank/DDBJ whole genome shotgun (WGS) entry which is preliminary data.</text>
</comment>
<proteinExistence type="predicted"/>
<evidence type="ECO:0000259" key="1">
    <source>
        <dbReference type="Pfam" id="PF04282"/>
    </source>
</evidence>
<dbReference type="Proteomes" id="UP000070491">
    <property type="component" value="Unassembled WGS sequence"/>
</dbReference>
<dbReference type="EMBL" id="LHYG01000016">
    <property type="protein sequence ID" value="KXB06078.1"/>
    <property type="molecule type" value="Genomic_DNA"/>
</dbReference>
<gene>
    <name evidence="2" type="ORF">AKJ53_01435</name>
</gene>
<dbReference type="Pfam" id="PF04282">
    <property type="entry name" value="DUF438"/>
    <property type="match status" value="1"/>
</dbReference>